<dbReference type="Proteomes" id="UP000755667">
    <property type="component" value="Unassembled WGS sequence"/>
</dbReference>
<dbReference type="InterPro" id="IPR003737">
    <property type="entry name" value="GlcNAc_PI_deacetylase-related"/>
</dbReference>
<dbReference type="SUPFAM" id="SSF102588">
    <property type="entry name" value="LmbE-like"/>
    <property type="match status" value="1"/>
</dbReference>
<comment type="caution">
    <text evidence="1">The sequence shown here is derived from an EMBL/GenBank/DDBJ whole genome shotgun (WGS) entry which is preliminary data.</text>
</comment>
<keyword evidence="4" id="KW-1185">Reference proteome</keyword>
<proteinExistence type="predicted"/>
<dbReference type="GeneID" id="62639342"/>
<sequence>MPTPDQIRLEQTRMRPRILDLWWALRPLQSVVRLMNTGAHPDDETTALLAAIGLRDGINLSYACSTRGEGGQNDIGTESGPALGALRTREMERACDLLNMRLYWHGTSPDDPIRDFRFSKSGTETMGIWGHDHLLHRFVEIVRTDRPDIILPTFLDVPGQHGHHRAMTQAAYEVMAAAADPDFPSNLPPWQVSKMYLPAWSGAGQAYDDDLPPPEATLTVSGAGKDPMSGWSYARIGQMSRAYHRTQGMGRWVPAGPGKDWPLHLAISHVDGPDTALGTGLPQTLADLADGVPDIAQDLLIAHGFITETVSAFPHVRHIAKTAQKALHHLQKAEADAPDHIAHRLEAKHRQLAYVLRLALGVEANARTNQTWLRPGATTQVTLEFDPGDATSCSHSLALPYGWSEDDGQITISSDANQTDPYRAEYDPADPPLPRIDIQLETTTVSVPFDIPPVVLPDRAALIAPDAALINLKTPNRSVSVAIADVSPAGAKVSFDLPDGWSMQQGAGGIEVNLPDEPEPGRYTLPLFVGNAPAMTEQRIAHDHVDPTVYAQPAALSVRVLDVALPQAKVGYIGSGHDAVADWLTALGADVTALTDDQITSDEALAGFDTIVVGIFALRFRDGLVSEMPRLREWVEQGGTLVTLYHRPWDNWDPDTVSPRKLEIGQPSLRWRVTDAEAEVTHLTDHPLLSTPNAITVEDWDGWVKERGLYFAKSWDDAYTPLLSMSDPDEAPLTGALLTADIGKGRHTHCSLILHHQMAKLVPGAFRLMANLIAPRR</sequence>
<dbReference type="AlphaFoldDB" id="A0A9Q2P099"/>
<protein>
    <submittedName>
        <fullName evidence="1">PIG-L family deacetylase</fullName>
    </submittedName>
</protein>
<evidence type="ECO:0000313" key="4">
    <source>
        <dbReference type="Proteomes" id="UP000809440"/>
    </source>
</evidence>
<dbReference type="EMBL" id="JAFBXE010000006">
    <property type="protein sequence ID" value="MBM2412966.1"/>
    <property type="molecule type" value="Genomic_DNA"/>
</dbReference>
<name>A0A9Q2P099_9RHOB</name>
<dbReference type="RefSeq" id="WP_085627615.1">
    <property type="nucleotide sequence ID" value="NZ_JAFBWU010000006.1"/>
</dbReference>
<dbReference type="Gene3D" id="3.40.50.10320">
    <property type="entry name" value="LmbE-like"/>
    <property type="match status" value="1"/>
</dbReference>
<evidence type="ECO:0000313" key="1">
    <source>
        <dbReference type="EMBL" id="MBM2412966.1"/>
    </source>
</evidence>
<evidence type="ECO:0000313" key="2">
    <source>
        <dbReference type="EMBL" id="MBM2417634.1"/>
    </source>
</evidence>
<dbReference type="InterPro" id="IPR029062">
    <property type="entry name" value="Class_I_gatase-like"/>
</dbReference>
<accession>A0A9Q2P099</accession>
<dbReference type="EMBL" id="JAFBXF010000006">
    <property type="protein sequence ID" value="MBM2417634.1"/>
    <property type="molecule type" value="Genomic_DNA"/>
</dbReference>
<reference evidence="1 4" key="1">
    <citation type="submission" date="2021-01" db="EMBL/GenBank/DDBJ databases">
        <title>Diatom-associated Roseobacters Show Island Model of Population Structure.</title>
        <authorList>
            <person name="Qu L."/>
            <person name="Feng X."/>
            <person name="Chen Y."/>
            <person name="Li L."/>
            <person name="Wang X."/>
            <person name="Hu Z."/>
            <person name="Wang H."/>
            <person name="Luo H."/>
        </authorList>
    </citation>
    <scope>NUCLEOTIDE SEQUENCE</scope>
    <source>
        <strain evidence="2 4">CC28-63</strain>
        <strain evidence="1">CC28-69</strain>
    </source>
</reference>
<dbReference type="InterPro" id="IPR024078">
    <property type="entry name" value="LmbE-like_dom_sf"/>
</dbReference>
<dbReference type="Pfam" id="PF02585">
    <property type="entry name" value="PIG-L"/>
    <property type="match status" value="1"/>
</dbReference>
<organism evidence="1 3">
    <name type="scientific">Marivita cryptomonadis</name>
    <dbReference type="NCBI Taxonomy" id="505252"/>
    <lineage>
        <taxon>Bacteria</taxon>
        <taxon>Pseudomonadati</taxon>
        <taxon>Pseudomonadota</taxon>
        <taxon>Alphaproteobacteria</taxon>
        <taxon>Rhodobacterales</taxon>
        <taxon>Roseobacteraceae</taxon>
        <taxon>Marivita</taxon>
    </lineage>
</organism>
<dbReference type="SUPFAM" id="SSF52317">
    <property type="entry name" value="Class I glutamine amidotransferase-like"/>
    <property type="match status" value="1"/>
</dbReference>
<evidence type="ECO:0000313" key="3">
    <source>
        <dbReference type="Proteomes" id="UP000755667"/>
    </source>
</evidence>
<dbReference type="Proteomes" id="UP000809440">
    <property type="component" value="Unassembled WGS sequence"/>
</dbReference>
<dbReference type="OrthoDB" id="9759749at2"/>
<gene>
    <name evidence="1" type="ORF">JQX41_11675</name>
    <name evidence="2" type="ORF">JQX48_11680</name>
</gene>